<protein>
    <submittedName>
        <fullName evidence="1">Uncharacterized protein</fullName>
    </submittedName>
</protein>
<reference evidence="1 2" key="1">
    <citation type="submission" date="2019-05" db="EMBL/GenBank/DDBJ databases">
        <title>Pasteurellaceae isolates from reptiles.</title>
        <authorList>
            <person name="Bojesen A.M."/>
            <person name="Lund E."/>
        </authorList>
    </citation>
    <scope>NUCLEOTIDE SEQUENCE [LARGE SCALE GENOMIC DNA]</scope>
    <source>
        <strain evidence="1 2">ELNT2x</strain>
    </source>
</reference>
<keyword evidence="2" id="KW-1185">Reference proteome</keyword>
<comment type="caution">
    <text evidence="1">The sequence shown here is derived from an EMBL/GenBank/DDBJ whole genome shotgun (WGS) entry which is preliminary data.</text>
</comment>
<gene>
    <name evidence="1" type="ORF">FHQ21_01060</name>
</gene>
<accession>A0ABY2Y087</accession>
<dbReference type="EMBL" id="VDGV01000006">
    <property type="protein sequence ID" value="TNG93595.1"/>
    <property type="molecule type" value="Genomic_DNA"/>
</dbReference>
<proteinExistence type="predicted"/>
<feature type="non-terminal residue" evidence="1">
    <location>
        <position position="75"/>
    </location>
</feature>
<evidence type="ECO:0000313" key="2">
    <source>
        <dbReference type="Proteomes" id="UP000305526"/>
    </source>
</evidence>
<name>A0ABY2Y087_9PAST</name>
<organism evidence="1 2">
    <name type="scientific">Testudinibacter aquarius</name>
    <dbReference type="NCBI Taxonomy" id="1524974"/>
    <lineage>
        <taxon>Bacteria</taxon>
        <taxon>Pseudomonadati</taxon>
        <taxon>Pseudomonadota</taxon>
        <taxon>Gammaproteobacteria</taxon>
        <taxon>Pasteurellales</taxon>
        <taxon>Pasteurellaceae</taxon>
        <taxon>Testudinibacter</taxon>
    </lineage>
</organism>
<evidence type="ECO:0000313" key="1">
    <source>
        <dbReference type="EMBL" id="TNG93595.1"/>
    </source>
</evidence>
<dbReference type="RefSeq" id="WP_139690331.1">
    <property type="nucleotide sequence ID" value="NZ_VDGV01000006.1"/>
</dbReference>
<sequence length="75" mass="8561">MTEEELRNLVKEQLDSEITSGIANALDNDAMRNLVINSIKKKSILDANQTILLQCENLKQMILNLEKDYIDLLIT</sequence>
<dbReference type="Proteomes" id="UP000305526">
    <property type="component" value="Unassembled WGS sequence"/>
</dbReference>